<dbReference type="InterPro" id="IPR033708">
    <property type="entry name" value="Anticodon_Ile_BEm"/>
</dbReference>
<dbReference type="InterPro" id="IPR002300">
    <property type="entry name" value="aa-tRNA-synth_Ia"/>
</dbReference>
<dbReference type="Pfam" id="PF08264">
    <property type="entry name" value="Anticodon_1"/>
    <property type="match status" value="1"/>
</dbReference>
<keyword evidence="9 12" id="KW-0030">Aminoacyl-tRNA synthetase</keyword>
<comment type="function">
    <text evidence="10 12">Catalyzes the attachment of isoleucine to tRNA(Ile). As IleRS can inadvertently accommodate and process structurally similar amino acids such as valine, to avoid such errors it has two additional distinct tRNA(Ile)-dependent editing activities. One activity is designated as 'pretransfer' editing and involves the hydrolysis of activated Val-AMP. The other activity is designated 'posttransfer' editing and involves deacylation of mischarged Val-tRNA(Ile).</text>
</comment>
<keyword evidence="7 12" id="KW-0067">ATP-binding</keyword>
<dbReference type="RefSeq" id="WP_343896296.1">
    <property type="nucleotide sequence ID" value="NZ_BAAAFZ010000048.1"/>
</dbReference>
<comment type="similarity">
    <text evidence="1 12">Belongs to the class-I aminoacyl-tRNA synthetase family. IleS type 1 subfamily.</text>
</comment>
<dbReference type="InterPro" id="IPR009008">
    <property type="entry name" value="Val/Leu/Ile-tRNA-synth_edit"/>
</dbReference>
<evidence type="ECO:0000313" key="16">
    <source>
        <dbReference type="EMBL" id="GAA0590533.1"/>
    </source>
</evidence>
<feature type="short sequence motif" description="'KMSKS' region" evidence="12">
    <location>
        <begin position="653"/>
        <end position="657"/>
    </location>
</feature>
<comment type="domain">
    <text evidence="12">IleRS has two distinct active sites: one for aminoacylation and one for editing. The misactivated valine is translocated from the active site to the editing site, which sterically excludes the correctly activated isoleucine. The single editing site contains two valyl binding pockets, one specific for each substrate (Val-AMP or Val-tRNA(Ile)).</text>
</comment>
<dbReference type="Proteomes" id="UP001501588">
    <property type="component" value="Unassembled WGS sequence"/>
</dbReference>
<feature type="domain" description="Aminoacyl-tRNA synthetase class Ia" evidence="13">
    <location>
        <begin position="39"/>
        <end position="691"/>
    </location>
</feature>
<dbReference type="PANTHER" id="PTHR42765">
    <property type="entry name" value="SOLEUCYL-TRNA SYNTHETASE"/>
    <property type="match status" value="1"/>
</dbReference>
<dbReference type="InterPro" id="IPR013155">
    <property type="entry name" value="M/V/L/I-tRNA-synth_anticd-bd"/>
</dbReference>
<accession>A0ABN1FHA3</accession>
<evidence type="ECO:0000256" key="6">
    <source>
        <dbReference type="ARBA" id="ARBA00022833"/>
    </source>
</evidence>
<keyword evidence="8 12" id="KW-0648">Protein biosynthesis</keyword>
<dbReference type="PROSITE" id="PS00178">
    <property type="entry name" value="AA_TRNA_LIGASE_I"/>
    <property type="match status" value="1"/>
</dbReference>
<feature type="binding site" evidence="12">
    <location>
        <position position="960"/>
    </location>
    <ligand>
        <name>Zn(2+)</name>
        <dbReference type="ChEBI" id="CHEBI:29105"/>
    </ligand>
</feature>
<gene>
    <name evidence="12 16" type="primary">ileS</name>
    <name evidence="16" type="ORF">GCM10009416_31290</name>
</gene>
<dbReference type="Gene3D" id="3.90.740.10">
    <property type="entry name" value="Valyl/Leucyl/Isoleucyl-tRNA synthetase, editing domain"/>
    <property type="match status" value="1"/>
</dbReference>
<dbReference type="Pfam" id="PF06827">
    <property type="entry name" value="zf-FPG_IleRS"/>
    <property type="match status" value="1"/>
</dbReference>
<comment type="cofactor">
    <cofactor evidence="12">
        <name>Zn(2+)</name>
        <dbReference type="ChEBI" id="CHEBI:29105"/>
    </cofactor>
    <text evidence="12">Binds 1 zinc ion per subunit.</text>
</comment>
<dbReference type="CDD" id="cd07960">
    <property type="entry name" value="Anticodon_Ia_Ile_BEm"/>
    <property type="match status" value="1"/>
</dbReference>
<dbReference type="PANTHER" id="PTHR42765:SF1">
    <property type="entry name" value="ISOLEUCINE--TRNA LIGASE, MITOCHONDRIAL"/>
    <property type="match status" value="1"/>
</dbReference>
<evidence type="ECO:0000259" key="15">
    <source>
        <dbReference type="Pfam" id="PF08264"/>
    </source>
</evidence>
<proteinExistence type="inferred from homology"/>
<keyword evidence="6 12" id="KW-0862">Zinc</keyword>
<dbReference type="SUPFAM" id="SSF47323">
    <property type="entry name" value="Anticodon-binding domain of a subclass of class I aminoacyl-tRNA synthetases"/>
    <property type="match status" value="1"/>
</dbReference>
<dbReference type="EC" id="6.1.1.5" evidence="12"/>
<dbReference type="Pfam" id="PF00133">
    <property type="entry name" value="tRNA-synt_1"/>
    <property type="match status" value="1"/>
</dbReference>
<organism evidence="16 17">
    <name type="scientific">Craurococcus roseus</name>
    <dbReference type="NCBI Taxonomy" id="77585"/>
    <lineage>
        <taxon>Bacteria</taxon>
        <taxon>Pseudomonadati</taxon>
        <taxon>Pseudomonadota</taxon>
        <taxon>Alphaproteobacteria</taxon>
        <taxon>Acetobacterales</taxon>
        <taxon>Acetobacteraceae</taxon>
        <taxon>Craurococcus</taxon>
    </lineage>
</organism>
<evidence type="ECO:0000313" key="17">
    <source>
        <dbReference type="Proteomes" id="UP001501588"/>
    </source>
</evidence>
<evidence type="ECO:0000256" key="11">
    <source>
        <dbReference type="ARBA" id="ARBA00048359"/>
    </source>
</evidence>
<comment type="catalytic activity">
    <reaction evidence="11 12">
        <text>tRNA(Ile) + L-isoleucine + ATP = L-isoleucyl-tRNA(Ile) + AMP + diphosphate</text>
        <dbReference type="Rhea" id="RHEA:11060"/>
        <dbReference type="Rhea" id="RHEA-COMP:9666"/>
        <dbReference type="Rhea" id="RHEA-COMP:9695"/>
        <dbReference type="ChEBI" id="CHEBI:30616"/>
        <dbReference type="ChEBI" id="CHEBI:33019"/>
        <dbReference type="ChEBI" id="CHEBI:58045"/>
        <dbReference type="ChEBI" id="CHEBI:78442"/>
        <dbReference type="ChEBI" id="CHEBI:78528"/>
        <dbReference type="ChEBI" id="CHEBI:456215"/>
        <dbReference type="EC" id="6.1.1.5"/>
    </reaction>
</comment>
<keyword evidence="3 12" id="KW-0436">Ligase</keyword>
<comment type="subcellular location">
    <subcellularLocation>
        <location evidence="12">Cytoplasm</location>
    </subcellularLocation>
</comment>
<feature type="binding site" evidence="12">
    <location>
        <position position="957"/>
    </location>
    <ligand>
        <name>Zn(2+)</name>
        <dbReference type="ChEBI" id="CHEBI:29105"/>
    </ligand>
</feature>
<dbReference type="Gene3D" id="1.10.10.830">
    <property type="entry name" value="Ile-tRNA synthetase CP2 domain-like"/>
    <property type="match status" value="1"/>
</dbReference>
<dbReference type="InterPro" id="IPR001412">
    <property type="entry name" value="aa-tRNA-synth_I_CS"/>
</dbReference>
<dbReference type="PRINTS" id="PR00984">
    <property type="entry name" value="TRNASYNTHILE"/>
</dbReference>
<feature type="binding site" evidence="12">
    <location>
        <position position="940"/>
    </location>
    <ligand>
        <name>Zn(2+)</name>
        <dbReference type="ChEBI" id="CHEBI:29105"/>
    </ligand>
</feature>
<keyword evidence="5 12" id="KW-0547">Nucleotide-binding</keyword>
<feature type="domain" description="Methionyl/Valyl/Leucyl/Isoleucyl-tRNA synthetase anticodon-binding" evidence="15">
    <location>
        <begin position="735"/>
        <end position="886"/>
    </location>
</feature>
<evidence type="ECO:0000256" key="12">
    <source>
        <dbReference type="HAMAP-Rule" id="MF_02002"/>
    </source>
</evidence>
<keyword evidence="17" id="KW-1185">Reference proteome</keyword>
<dbReference type="Gene3D" id="1.10.730.20">
    <property type="match status" value="1"/>
</dbReference>
<evidence type="ECO:0000256" key="3">
    <source>
        <dbReference type="ARBA" id="ARBA00022598"/>
    </source>
</evidence>
<evidence type="ECO:0000256" key="8">
    <source>
        <dbReference type="ARBA" id="ARBA00022917"/>
    </source>
</evidence>
<feature type="short sequence motif" description="'HIGH' region" evidence="12">
    <location>
        <begin position="69"/>
        <end position="79"/>
    </location>
</feature>
<dbReference type="NCBIfam" id="TIGR00392">
    <property type="entry name" value="ileS"/>
    <property type="match status" value="1"/>
</dbReference>
<keyword evidence="2 12" id="KW-0963">Cytoplasm</keyword>
<evidence type="ECO:0000256" key="2">
    <source>
        <dbReference type="ARBA" id="ARBA00022490"/>
    </source>
</evidence>
<dbReference type="InterPro" id="IPR009080">
    <property type="entry name" value="tRNAsynth_Ia_anticodon-bd"/>
</dbReference>
<dbReference type="SUPFAM" id="SSF50677">
    <property type="entry name" value="ValRS/IleRS/LeuRS editing domain"/>
    <property type="match status" value="1"/>
</dbReference>
<evidence type="ECO:0000256" key="5">
    <source>
        <dbReference type="ARBA" id="ARBA00022741"/>
    </source>
</evidence>
<feature type="binding site" evidence="12">
    <location>
        <position position="937"/>
    </location>
    <ligand>
        <name>Zn(2+)</name>
        <dbReference type="ChEBI" id="CHEBI:29105"/>
    </ligand>
</feature>
<reference evidence="16 17" key="1">
    <citation type="journal article" date="2019" name="Int. J. Syst. Evol. Microbiol.">
        <title>The Global Catalogue of Microorganisms (GCM) 10K type strain sequencing project: providing services to taxonomists for standard genome sequencing and annotation.</title>
        <authorList>
            <consortium name="The Broad Institute Genomics Platform"/>
            <consortium name="The Broad Institute Genome Sequencing Center for Infectious Disease"/>
            <person name="Wu L."/>
            <person name="Ma J."/>
        </authorList>
    </citation>
    <scope>NUCLEOTIDE SEQUENCE [LARGE SCALE GENOMIC DNA]</scope>
    <source>
        <strain evidence="16 17">JCM 9933</strain>
    </source>
</reference>
<dbReference type="InterPro" id="IPR023585">
    <property type="entry name" value="Ile-tRNA-ligase_type1"/>
</dbReference>
<dbReference type="InterPro" id="IPR050081">
    <property type="entry name" value="Ile-tRNA_ligase"/>
</dbReference>
<dbReference type="InterPro" id="IPR010663">
    <property type="entry name" value="Znf_FPG/IleRS"/>
</dbReference>
<evidence type="ECO:0000256" key="9">
    <source>
        <dbReference type="ARBA" id="ARBA00023146"/>
    </source>
</evidence>
<evidence type="ECO:0000256" key="4">
    <source>
        <dbReference type="ARBA" id="ARBA00022723"/>
    </source>
</evidence>
<dbReference type="SUPFAM" id="SSF52374">
    <property type="entry name" value="Nucleotidylyl transferase"/>
    <property type="match status" value="1"/>
</dbReference>
<name>A0ABN1FHA3_9PROT</name>
<dbReference type="Gene3D" id="3.40.50.620">
    <property type="entry name" value="HUPs"/>
    <property type="match status" value="2"/>
</dbReference>
<dbReference type="EMBL" id="BAAAFZ010000048">
    <property type="protein sequence ID" value="GAA0590533.1"/>
    <property type="molecule type" value="Genomic_DNA"/>
</dbReference>
<feature type="domain" description="Zinc finger FPG/IleRS-type" evidence="14">
    <location>
        <begin position="936"/>
        <end position="963"/>
    </location>
</feature>
<protein>
    <recommendedName>
        <fullName evidence="12">Isoleucine--tRNA ligase</fullName>
        <ecNumber evidence="12">6.1.1.5</ecNumber>
    </recommendedName>
    <alternativeName>
        <fullName evidence="12">Isoleucyl-tRNA synthetase</fullName>
        <shortName evidence="12">IleRS</shortName>
    </alternativeName>
</protein>
<sequence>MTDAPETTTPAVRDYRGTVFLPRTAFPMRGDLPKREPQTLERWQRLGVWKRLRERSRGRPPFVLHDGPPYANGPLHIGHALNKILKDVVNRAAQMAGHDADYVPGWDCHGLPIEWKVEEEYRNPKGKYQGGRDKDSVPVLEFRAECRAYAAHWLGVQREEFIRLGVFGDWERRYATMDFPSEAVIVGEIGKFLMNGSLYRGLRPVMWSPVEKTALAEAEIEYHDHVSPTLWARFPVRLVHTPFGMDGTADRPDTRNLDLRGASVIIWTTTPWTIPGNRAVACGPEIDYALVHVEGVAQDSFLRVGESLLVALSLLPAFAKEVGLEAHTIRRVLKGSDLSGAAGVVLAHPLRGWTPAAGGYDFDVRMLPGDFVTTEAGTGFVHIAPGHGEDDFALGRAHGLPVPETVNDDGTFTAQAPGFAGLHVFKAHDAVYAACEAAGALVATGRLTHSYPHSWRSKKPVIFRATPQWFIALDDRKNRIRERALAAIAETRFMPDAGRNRIGSMVAGRPDWCISRQRAWGVPIAVFVERRTGEPLRDPAVMARIVDAFAEEGADAWYKPDAAPRFLGEGRDPADYEQVMDIVDVWFESGSTHAFTLTPERGLRFPADLYLEGSDQHRGWFQSSLLESIGTRGVAPFRAVLTHGFVLDEQGRKMSKSLGNTTEPQAVTKQYGADILRLWVMNSDTSEDLRIGPEILKQQAELYRRIRNTLRWLLGGLDGFSEAERVPYAELPELERWVAHRMSELDARVRGAVSSHDWTGVVPELHGFCNNDLSAFYFDIRKDALYCDAPDSSKRRAVRTVLDLLHRHLCAWLAPVLVFTAEEAWLARFGGEEESVHLHDFLPVPPEWKDEALAARWRAIREARRAVTGVLETARASGEIGSSLQAAPVLRLPPDAAGLLSEADWAEVCITSGLTLALADRPGEVAAEFAPAPGAKCARCWRVLPEVGRSAAHPALCFRCESVVEAQERSAPPAAA</sequence>
<dbReference type="GO" id="GO:0016874">
    <property type="term" value="F:ligase activity"/>
    <property type="evidence" value="ECO:0007669"/>
    <property type="project" value="UniProtKB-KW"/>
</dbReference>
<evidence type="ECO:0000256" key="10">
    <source>
        <dbReference type="ARBA" id="ARBA00025217"/>
    </source>
</evidence>
<evidence type="ECO:0000256" key="1">
    <source>
        <dbReference type="ARBA" id="ARBA00006887"/>
    </source>
</evidence>
<dbReference type="InterPro" id="IPR014729">
    <property type="entry name" value="Rossmann-like_a/b/a_fold"/>
</dbReference>
<comment type="caution">
    <text evidence="16">The sequence shown here is derived from an EMBL/GenBank/DDBJ whole genome shotgun (WGS) entry which is preliminary data.</text>
</comment>
<dbReference type="HAMAP" id="MF_02002">
    <property type="entry name" value="Ile_tRNA_synth_type1"/>
    <property type="match status" value="1"/>
</dbReference>
<comment type="subunit">
    <text evidence="12">Monomer.</text>
</comment>
<keyword evidence="4 12" id="KW-0479">Metal-binding</keyword>
<dbReference type="InterPro" id="IPR002301">
    <property type="entry name" value="Ile-tRNA-ligase"/>
</dbReference>
<evidence type="ECO:0000259" key="14">
    <source>
        <dbReference type="Pfam" id="PF06827"/>
    </source>
</evidence>
<evidence type="ECO:0000259" key="13">
    <source>
        <dbReference type="Pfam" id="PF00133"/>
    </source>
</evidence>
<feature type="binding site" evidence="12">
    <location>
        <position position="612"/>
    </location>
    <ligand>
        <name>L-isoleucyl-5'-AMP</name>
        <dbReference type="ChEBI" id="CHEBI:178002"/>
    </ligand>
</feature>
<evidence type="ECO:0000256" key="7">
    <source>
        <dbReference type="ARBA" id="ARBA00022840"/>
    </source>
</evidence>
<feature type="binding site" evidence="12">
    <location>
        <position position="656"/>
    </location>
    <ligand>
        <name>ATP</name>
        <dbReference type="ChEBI" id="CHEBI:30616"/>
    </ligand>
</feature>